<dbReference type="PRINTS" id="PR00081">
    <property type="entry name" value="GDHRDH"/>
</dbReference>
<dbReference type="EMBL" id="ML996696">
    <property type="protein sequence ID" value="KAF2400120.1"/>
    <property type="molecule type" value="Genomic_DNA"/>
</dbReference>
<dbReference type="GO" id="GO:0005737">
    <property type="term" value="C:cytoplasm"/>
    <property type="evidence" value="ECO:0007669"/>
    <property type="project" value="TreeGrafter"/>
</dbReference>
<evidence type="ECO:0000256" key="1">
    <source>
        <dbReference type="ARBA" id="ARBA00006484"/>
    </source>
</evidence>
<accession>A0A6G1HVS2</accession>
<protein>
    <submittedName>
        <fullName evidence="3">Putative 3-hydroxyacyl-CoA dehydrogenase</fullName>
    </submittedName>
</protein>
<dbReference type="Proteomes" id="UP000799640">
    <property type="component" value="Unassembled WGS sequence"/>
</dbReference>
<sequence>MSNVYNPSPSTFHALTNKVIVISGGANGIGAATVRHLASSGARVVFGDSDSAAGTALTQSINSPTRVLFVPVDVTNYADHLTLFRTALERFGRVDHAVAVAGVGERGDWFGTGLGVKDVEQLPTDATVRVNLLGVMYFVRVGLAYLREGRSEGEDRSVVMIGSAAGFRESPGLPVYQATKHAVQGLMRSLRKPLLEREGIRINVVCPGMTESAMTDGIVQHYRREGLAVNVPDDLAVTTLGLLVDGSMAGKAIYVEGGQGWEFEDGLKDTMPQWLGEGPTERLWEALRFVDKGDAWSFMQGQQTGT</sequence>
<dbReference type="InterPro" id="IPR036291">
    <property type="entry name" value="NAD(P)-bd_dom_sf"/>
</dbReference>
<dbReference type="PANTHER" id="PTHR44229:SF4">
    <property type="entry name" value="15-HYDROXYPROSTAGLANDIN DEHYDROGENASE [NAD(+)]"/>
    <property type="match status" value="1"/>
</dbReference>
<keyword evidence="4" id="KW-1185">Reference proteome</keyword>
<proteinExistence type="inferred from homology"/>
<dbReference type="OrthoDB" id="37659at2759"/>
<evidence type="ECO:0000313" key="4">
    <source>
        <dbReference type="Proteomes" id="UP000799640"/>
    </source>
</evidence>
<dbReference type="GO" id="GO:0016616">
    <property type="term" value="F:oxidoreductase activity, acting on the CH-OH group of donors, NAD or NADP as acceptor"/>
    <property type="evidence" value="ECO:0007669"/>
    <property type="project" value="TreeGrafter"/>
</dbReference>
<gene>
    <name evidence="3" type="ORF">EJ06DRAFT_557173</name>
</gene>
<dbReference type="InterPro" id="IPR002347">
    <property type="entry name" value="SDR_fam"/>
</dbReference>
<dbReference type="SUPFAM" id="SSF51735">
    <property type="entry name" value="NAD(P)-binding Rossmann-fold domains"/>
    <property type="match status" value="1"/>
</dbReference>
<keyword evidence="2" id="KW-0560">Oxidoreductase</keyword>
<dbReference type="PANTHER" id="PTHR44229">
    <property type="entry name" value="15-HYDROXYPROSTAGLANDIN DEHYDROGENASE [NAD(+)]"/>
    <property type="match status" value="1"/>
</dbReference>
<organism evidence="3 4">
    <name type="scientific">Trichodelitschia bisporula</name>
    <dbReference type="NCBI Taxonomy" id="703511"/>
    <lineage>
        <taxon>Eukaryota</taxon>
        <taxon>Fungi</taxon>
        <taxon>Dikarya</taxon>
        <taxon>Ascomycota</taxon>
        <taxon>Pezizomycotina</taxon>
        <taxon>Dothideomycetes</taxon>
        <taxon>Dothideomycetes incertae sedis</taxon>
        <taxon>Phaeotrichales</taxon>
        <taxon>Phaeotrichaceae</taxon>
        <taxon>Trichodelitschia</taxon>
    </lineage>
</organism>
<dbReference type="Pfam" id="PF00106">
    <property type="entry name" value="adh_short"/>
    <property type="match status" value="1"/>
</dbReference>
<reference evidence="3" key="1">
    <citation type="journal article" date="2020" name="Stud. Mycol.">
        <title>101 Dothideomycetes genomes: a test case for predicting lifestyles and emergence of pathogens.</title>
        <authorList>
            <person name="Haridas S."/>
            <person name="Albert R."/>
            <person name="Binder M."/>
            <person name="Bloem J."/>
            <person name="Labutti K."/>
            <person name="Salamov A."/>
            <person name="Andreopoulos B."/>
            <person name="Baker S."/>
            <person name="Barry K."/>
            <person name="Bills G."/>
            <person name="Bluhm B."/>
            <person name="Cannon C."/>
            <person name="Castanera R."/>
            <person name="Culley D."/>
            <person name="Daum C."/>
            <person name="Ezra D."/>
            <person name="Gonzalez J."/>
            <person name="Henrissat B."/>
            <person name="Kuo A."/>
            <person name="Liang C."/>
            <person name="Lipzen A."/>
            <person name="Lutzoni F."/>
            <person name="Magnuson J."/>
            <person name="Mondo S."/>
            <person name="Nolan M."/>
            <person name="Ohm R."/>
            <person name="Pangilinan J."/>
            <person name="Park H.-J."/>
            <person name="Ramirez L."/>
            <person name="Alfaro M."/>
            <person name="Sun H."/>
            <person name="Tritt A."/>
            <person name="Yoshinaga Y."/>
            <person name="Zwiers L.-H."/>
            <person name="Turgeon B."/>
            <person name="Goodwin S."/>
            <person name="Spatafora J."/>
            <person name="Crous P."/>
            <person name="Grigoriev I."/>
        </authorList>
    </citation>
    <scope>NUCLEOTIDE SEQUENCE</scope>
    <source>
        <strain evidence="3">CBS 262.69</strain>
    </source>
</reference>
<evidence type="ECO:0000313" key="3">
    <source>
        <dbReference type="EMBL" id="KAF2400120.1"/>
    </source>
</evidence>
<name>A0A6G1HVS2_9PEZI</name>
<dbReference type="Gene3D" id="3.40.50.720">
    <property type="entry name" value="NAD(P)-binding Rossmann-like Domain"/>
    <property type="match status" value="1"/>
</dbReference>
<evidence type="ECO:0000256" key="2">
    <source>
        <dbReference type="ARBA" id="ARBA00023002"/>
    </source>
</evidence>
<dbReference type="AlphaFoldDB" id="A0A6G1HVS2"/>
<comment type="similarity">
    <text evidence="1">Belongs to the short-chain dehydrogenases/reductases (SDR) family.</text>
</comment>